<reference evidence="2" key="1">
    <citation type="journal article" date="2019" name="Int. J. Syst. Evol. Microbiol.">
        <title>The Global Catalogue of Microorganisms (GCM) 10K type strain sequencing project: providing services to taxonomists for standard genome sequencing and annotation.</title>
        <authorList>
            <consortium name="The Broad Institute Genomics Platform"/>
            <consortium name="The Broad Institute Genome Sequencing Center for Infectious Disease"/>
            <person name="Wu L."/>
            <person name="Ma J."/>
        </authorList>
    </citation>
    <scope>NUCLEOTIDE SEQUENCE [LARGE SCALE GENOMIC DNA]</scope>
    <source>
        <strain evidence="2">NBRC 108728</strain>
    </source>
</reference>
<name>A0ABN6Y6X6_9MICO</name>
<keyword evidence="2" id="KW-1185">Reference proteome</keyword>
<evidence type="ECO:0000313" key="2">
    <source>
        <dbReference type="Proteomes" id="UP001321486"/>
    </source>
</evidence>
<dbReference type="EMBL" id="AP027732">
    <property type="protein sequence ID" value="BDZ51738.1"/>
    <property type="molecule type" value="Genomic_DNA"/>
</dbReference>
<organism evidence="1 2">
    <name type="scientific">Frondihabitans sucicola</name>
    <dbReference type="NCBI Taxonomy" id="1268041"/>
    <lineage>
        <taxon>Bacteria</taxon>
        <taxon>Bacillati</taxon>
        <taxon>Actinomycetota</taxon>
        <taxon>Actinomycetes</taxon>
        <taxon>Micrococcales</taxon>
        <taxon>Microbacteriaceae</taxon>
        <taxon>Frondihabitans</taxon>
    </lineage>
</organism>
<proteinExistence type="predicted"/>
<accession>A0ABN6Y6X6</accession>
<gene>
    <name evidence="1" type="ORF">GCM10025867_39790</name>
</gene>
<evidence type="ECO:0000313" key="1">
    <source>
        <dbReference type="EMBL" id="BDZ51738.1"/>
    </source>
</evidence>
<protein>
    <submittedName>
        <fullName evidence="1">Uncharacterized protein</fullName>
    </submittedName>
</protein>
<sequence length="137" mass="15303">MLLPFLFVWRQAIEIQIKANIRDLATLRREQGETDERLWRKTVDKRLQFKLGHNMAGLIAEHDEHIAALRLEVIPEPVAETLKLLAALDNGGTGFRYAGVLTVPSITLDFRTLSAALDEAYELLTVVIDAATHGEGV</sequence>
<dbReference type="Proteomes" id="UP001321486">
    <property type="component" value="Chromosome"/>
</dbReference>